<feature type="signal peptide" evidence="1">
    <location>
        <begin position="1"/>
        <end position="19"/>
    </location>
</feature>
<organism evidence="3 4">
    <name type="scientific">Rhinolophus ferrumequinum</name>
    <name type="common">Greater horseshoe bat</name>
    <dbReference type="NCBI Taxonomy" id="59479"/>
    <lineage>
        <taxon>Eukaryota</taxon>
        <taxon>Metazoa</taxon>
        <taxon>Chordata</taxon>
        <taxon>Craniata</taxon>
        <taxon>Vertebrata</taxon>
        <taxon>Euteleostomi</taxon>
        <taxon>Mammalia</taxon>
        <taxon>Eutheria</taxon>
        <taxon>Laurasiatheria</taxon>
        <taxon>Chiroptera</taxon>
        <taxon>Yinpterochiroptera</taxon>
        <taxon>Rhinolophoidea</taxon>
        <taxon>Rhinolophidae</taxon>
        <taxon>Rhinolophinae</taxon>
        <taxon>Rhinolophus</taxon>
    </lineage>
</organism>
<reference evidence="3 4" key="1">
    <citation type="journal article" date="2015" name="Annu Rev Anim Biosci">
        <title>The Genome 10K Project: a way forward.</title>
        <authorList>
            <person name="Koepfli K.P."/>
            <person name="Paten B."/>
            <person name="O'Brien S.J."/>
            <person name="Koepfli K.P."/>
            <person name="Paten B."/>
            <person name="Antunes A."/>
            <person name="Belov K."/>
            <person name="Bustamante C."/>
            <person name="Castoe T.A."/>
            <person name="Clawson H."/>
            <person name="Crawford A.J."/>
            <person name="Diekhans M."/>
            <person name="Distel D."/>
            <person name="Durbin R."/>
            <person name="Earl D."/>
            <person name="Fujita M.K."/>
            <person name="Gamble T."/>
            <person name="Georges A."/>
            <person name="Gemmell N."/>
            <person name="Gilbert M.T."/>
            <person name="Graves J.M."/>
            <person name="Green R.E."/>
            <person name="Hickey G."/>
            <person name="Jarvis E.D."/>
            <person name="Johnson W."/>
            <person name="Komissarov A."/>
            <person name="Korf I."/>
            <person name="Kuhn R."/>
            <person name="Larkin D.M."/>
            <person name="Lewin H."/>
            <person name="Lopez J.V."/>
            <person name="Ma J."/>
            <person name="Marques-Bonet T."/>
            <person name="Miller W."/>
            <person name="Murphy R."/>
            <person name="Pevzner P."/>
            <person name="Shapiro B."/>
            <person name="Steiner C."/>
            <person name="Tamazian G."/>
            <person name="Venkatesh B."/>
            <person name="Wang J."/>
            <person name="Wayne R."/>
            <person name="Wiley E."/>
            <person name="Yang H."/>
            <person name="Zhang G."/>
            <person name="Haussler D."/>
            <person name="Ryder O."/>
            <person name="O'Brien S.J."/>
        </authorList>
    </citation>
    <scope>NUCLEOTIDE SEQUENCE</scope>
</reference>
<evidence type="ECO:0000313" key="4">
    <source>
        <dbReference type="Proteomes" id="UP000472240"/>
    </source>
</evidence>
<reference evidence="3 4" key="2">
    <citation type="journal article" date="2018" name="Annu Rev Anim Biosci">
        <title>Bat Biology, Genomes, and the Bat1K Project: To Generate Chromosome-Level Genomes for All Living Bat Species.</title>
        <authorList>
            <person name="Teeling E.C."/>
            <person name="Vernes S.C."/>
            <person name="Davalos L.M."/>
            <person name="Ray D.A."/>
            <person name="Gilbert M.T.P."/>
            <person name="Myers E."/>
        </authorList>
    </citation>
    <scope>NUCLEOTIDE SEQUENCE</scope>
</reference>
<dbReference type="Ensembl" id="ENSRFET00010023527.1">
    <property type="protein sequence ID" value="ENSRFEP00010021616.1"/>
    <property type="gene ID" value="ENSRFEG00010014453.1"/>
</dbReference>
<keyword evidence="4" id="KW-1185">Reference proteome</keyword>
<evidence type="ECO:0000256" key="1">
    <source>
        <dbReference type="SAM" id="SignalP"/>
    </source>
</evidence>
<dbReference type="SMART" id="SM00409">
    <property type="entry name" value="IG"/>
    <property type="match status" value="1"/>
</dbReference>
<dbReference type="PROSITE" id="PS50835">
    <property type="entry name" value="IG_LIKE"/>
    <property type="match status" value="1"/>
</dbReference>
<dbReference type="InterPro" id="IPR013106">
    <property type="entry name" value="Ig_V-set"/>
</dbReference>
<dbReference type="Pfam" id="PF07686">
    <property type="entry name" value="V-set"/>
    <property type="match status" value="1"/>
</dbReference>
<dbReference type="InterPro" id="IPR007110">
    <property type="entry name" value="Ig-like_dom"/>
</dbReference>
<feature type="domain" description="Ig-like" evidence="2">
    <location>
        <begin position="5"/>
        <end position="109"/>
    </location>
</feature>
<name>A0A671F7C8_RHIFE</name>
<reference evidence="3 4" key="3">
    <citation type="submission" date="2018-12" db="EMBL/GenBank/DDBJ databases">
        <title>G10K-VGP greater horseshoe bat female genome, primary haplotype.</title>
        <authorList>
            <person name="Teeling E."/>
            <person name="Myers G."/>
            <person name="Vernes S."/>
            <person name="Pippel M."/>
            <person name="Winkler S."/>
            <person name="Fedrigo O."/>
            <person name="Rhie A."/>
            <person name="Koren S."/>
            <person name="Phillippy A."/>
            <person name="Lewin H."/>
            <person name="Damas J."/>
            <person name="Howe K."/>
            <person name="Mountcastle J."/>
            <person name="Jarvis E.D."/>
        </authorList>
    </citation>
    <scope>NUCLEOTIDE SEQUENCE [LARGE SCALE GENOMIC DNA]</scope>
</reference>
<dbReference type="SMART" id="SM00406">
    <property type="entry name" value="IGv"/>
    <property type="match status" value="1"/>
</dbReference>
<evidence type="ECO:0000259" key="2">
    <source>
        <dbReference type="PROSITE" id="PS50835"/>
    </source>
</evidence>
<dbReference type="SUPFAM" id="SSF48726">
    <property type="entry name" value="Immunoglobulin"/>
    <property type="match status" value="1"/>
</dbReference>
<dbReference type="Gene3D" id="2.60.40.10">
    <property type="entry name" value="Immunoglobulins"/>
    <property type="match status" value="1"/>
</dbReference>
<dbReference type="Proteomes" id="UP000472240">
    <property type="component" value="Chromosome 25"/>
</dbReference>
<dbReference type="GeneTree" id="ENSGT00940000163781"/>
<dbReference type="Ensembl" id="ENSRFET00010023461.1">
    <property type="protein sequence ID" value="ENSRFEP00010021556.1"/>
    <property type="gene ID" value="ENSRFEG00010014453.1"/>
</dbReference>
<reference evidence="3" key="4">
    <citation type="submission" date="2025-05" db="UniProtKB">
        <authorList>
            <consortium name="Ensembl"/>
        </authorList>
    </citation>
    <scope>IDENTIFICATION</scope>
</reference>
<protein>
    <recommendedName>
        <fullName evidence="2">Ig-like domain-containing protein</fullName>
    </recommendedName>
</protein>
<accession>A0A671F7C8</accession>
<dbReference type="InterPro" id="IPR036179">
    <property type="entry name" value="Ig-like_dom_sf"/>
</dbReference>
<dbReference type="InterPro" id="IPR050150">
    <property type="entry name" value="IgV_Light_Chain"/>
</dbReference>
<dbReference type="InterPro" id="IPR013783">
    <property type="entry name" value="Ig-like_fold"/>
</dbReference>
<proteinExistence type="predicted"/>
<keyword evidence="1" id="KW-0732">Signal</keyword>
<dbReference type="PANTHER" id="PTHR23267">
    <property type="entry name" value="IMMUNOGLOBULIN LIGHT CHAIN"/>
    <property type="match status" value="1"/>
</dbReference>
<dbReference type="FunFam" id="2.60.40.10:FF:002073">
    <property type="entry name" value="Ig lambda-1 chain V regions MOPC 104E/RPC20/J558/S104"/>
    <property type="match status" value="1"/>
</dbReference>
<dbReference type="InterPro" id="IPR003599">
    <property type="entry name" value="Ig_sub"/>
</dbReference>
<feature type="chain" id="PRO_5044626187" description="Ig-like domain-containing protein" evidence="1">
    <location>
        <begin position="20"/>
        <end position="147"/>
    </location>
</feature>
<evidence type="ECO:0000313" key="3">
    <source>
        <dbReference type="Ensembl" id="ENSRFEP00010021616.1"/>
    </source>
</evidence>
<sequence length="147" mass="15668">MAWAPLLLTLLAHCAGTTSQATVTQEASLSTSPGGTVTLTCGSSTGAVTSSNYVRWVQQKPYQVPRGLIGGTSNRVPGVPARFSGSLLGDKAALTITGAQPEDEAEYYCVLWFSNHFHSDRCRWGSDTKTSRSVHSLLLTSPISYSE</sequence>
<dbReference type="AlphaFoldDB" id="A0A671F7C8"/>